<dbReference type="AlphaFoldDB" id="A0A3L6F6H1"/>
<sequence>MARQATALVASALLLLAVAFMSHDAGVEAWCLE</sequence>
<dbReference type="Proteomes" id="UP000251960">
    <property type="component" value="Chromosome 4"/>
</dbReference>
<name>A0A3L6F6H1_MAIZE</name>
<comment type="caution">
    <text evidence="1">The sequence shown here is derived from an EMBL/GenBank/DDBJ whole genome shotgun (WGS) entry which is preliminary data.</text>
</comment>
<organism evidence="1">
    <name type="scientific">Zea mays</name>
    <name type="common">Maize</name>
    <dbReference type="NCBI Taxonomy" id="4577"/>
    <lineage>
        <taxon>Eukaryota</taxon>
        <taxon>Viridiplantae</taxon>
        <taxon>Streptophyta</taxon>
        <taxon>Embryophyta</taxon>
        <taxon>Tracheophyta</taxon>
        <taxon>Spermatophyta</taxon>
        <taxon>Magnoliopsida</taxon>
        <taxon>Liliopsida</taxon>
        <taxon>Poales</taxon>
        <taxon>Poaceae</taxon>
        <taxon>PACMAD clade</taxon>
        <taxon>Panicoideae</taxon>
        <taxon>Andropogonodae</taxon>
        <taxon>Andropogoneae</taxon>
        <taxon>Tripsacinae</taxon>
        <taxon>Zea</taxon>
    </lineage>
</organism>
<proteinExistence type="predicted"/>
<evidence type="ECO:0000313" key="1">
    <source>
        <dbReference type="EMBL" id="PWZ28715.1"/>
    </source>
</evidence>
<accession>A0A3L6F6H1</accession>
<gene>
    <name evidence="1" type="ORF">Zm00014a_010484</name>
</gene>
<protein>
    <submittedName>
        <fullName evidence="1">Uncharacterized protein</fullName>
    </submittedName>
</protein>
<dbReference type="EMBL" id="NCVQ01000005">
    <property type="protein sequence ID" value="PWZ28715.1"/>
    <property type="molecule type" value="Genomic_DNA"/>
</dbReference>
<reference evidence="1" key="1">
    <citation type="journal article" date="2018" name="Nat. Genet.">
        <title>Extensive intraspecific gene order and gene structural variations between Mo17 and other maize genomes.</title>
        <authorList>
            <person name="Sun S."/>
            <person name="Zhou Y."/>
            <person name="Chen J."/>
            <person name="Shi J."/>
            <person name="Zhao H."/>
            <person name="Zhao H."/>
            <person name="Song W."/>
            <person name="Zhang M."/>
            <person name="Cui Y."/>
            <person name="Dong X."/>
            <person name="Liu H."/>
            <person name="Ma X."/>
            <person name="Jiao Y."/>
            <person name="Wang B."/>
            <person name="Wei X."/>
            <person name="Stein J.C."/>
            <person name="Glaubitz J.C."/>
            <person name="Lu F."/>
            <person name="Yu G."/>
            <person name="Liang C."/>
            <person name="Fengler K."/>
            <person name="Li B."/>
            <person name="Rafalski A."/>
            <person name="Schnable P.S."/>
            <person name="Ware D.H."/>
            <person name="Buckler E.S."/>
            <person name="Lai J."/>
        </authorList>
    </citation>
    <scope>NUCLEOTIDE SEQUENCE [LARGE SCALE GENOMIC DNA]</scope>
    <source>
        <tissue evidence="1">Seedling</tissue>
    </source>
</reference>